<dbReference type="RefSeq" id="WP_342690296.1">
    <property type="nucleotide sequence ID" value="NZ_JBCGDP010000001.1"/>
</dbReference>
<reference evidence="1 2" key="1">
    <citation type="submission" date="2024-03" db="EMBL/GenBank/DDBJ databases">
        <title>Two novel species of the genus Flavobacterium exhibiting potentially degradation of complex polysaccharides.</title>
        <authorList>
            <person name="Lian X."/>
        </authorList>
    </citation>
    <scope>NUCLEOTIDE SEQUENCE [LARGE SCALE GENOMIC DNA]</scope>
    <source>
        <strain evidence="1 2">N6</strain>
    </source>
</reference>
<sequence>MALQTLNTIKDWFKTGLKPSQTQFWDTWDSFRHKNDKVPVAEVDGINELLAQVSSTIIYKTGQLCVFKNPSNENESILEAGDMVTGIVEDMFINASYLGGDSTLLSSFDIVNQTEI</sequence>
<dbReference type="Proteomes" id="UP001468798">
    <property type="component" value="Unassembled WGS sequence"/>
</dbReference>
<evidence type="ECO:0000313" key="2">
    <source>
        <dbReference type="Proteomes" id="UP001468798"/>
    </source>
</evidence>
<evidence type="ECO:0000313" key="1">
    <source>
        <dbReference type="EMBL" id="MEM0575155.1"/>
    </source>
</evidence>
<organism evidence="1 2">
    <name type="scientific">Flavobacterium polysaccharolyticum</name>
    <dbReference type="NCBI Taxonomy" id="3133148"/>
    <lineage>
        <taxon>Bacteria</taxon>
        <taxon>Pseudomonadati</taxon>
        <taxon>Bacteroidota</taxon>
        <taxon>Flavobacteriia</taxon>
        <taxon>Flavobacteriales</taxon>
        <taxon>Flavobacteriaceae</taxon>
        <taxon>Flavobacterium</taxon>
    </lineage>
</organism>
<dbReference type="EMBL" id="JBCGDP010000001">
    <property type="protein sequence ID" value="MEM0575155.1"/>
    <property type="molecule type" value="Genomic_DNA"/>
</dbReference>
<keyword evidence="2" id="KW-1185">Reference proteome</keyword>
<accession>A0ABU9NJ56</accession>
<comment type="caution">
    <text evidence="1">The sequence shown here is derived from an EMBL/GenBank/DDBJ whole genome shotgun (WGS) entry which is preliminary data.</text>
</comment>
<proteinExistence type="predicted"/>
<protein>
    <recommendedName>
        <fullName evidence="3">S1 motif domain-containing protein</fullName>
    </recommendedName>
</protein>
<evidence type="ECO:0008006" key="3">
    <source>
        <dbReference type="Google" id="ProtNLM"/>
    </source>
</evidence>
<gene>
    <name evidence="1" type="ORF">WFZ86_01490</name>
</gene>
<name>A0ABU9NJ56_9FLAO</name>